<sequence>MKRLLIICIAVTMYTCKEEPKIDYALFSGKVENPADKVITVYDGREKVKEMALRKDGTFADTLTIESGYYRLSHDKESSSIYLSPGDNINVTLNFEEFDESLTYSGNGAGNSNYLARKYLVEEKANFDVAKIFALEENEFISKLDERKASKMKLLKEAKDVTKDFRALEEKNIEYDYLSNLQNYQSYHSYFSKKEDFMPSDNFMNLIETVDYNNEEDYDKLNSYKRLTQSYYSNKISNSDNPSEIFRTLNTKAFPDLKKDLANSLIYNISPNNMYNEAYYNGLMNMSSDEKYKEKLKAKYDKVMKLAKGMLSPKFVKYENHKGGTTSLEDLRGKYVYIDVWATWCGPCIREIPSLKEVEILFHDKNIAFVSTSIDKAEKHKEWVEMVEEKELGGIQLIADKDWNSQFVQDYAIEGIPRFILIDPDGNIVDADAPRPSDPKLIEMFKELKI</sequence>
<evidence type="ECO:0000313" key="5">
    <source>
        <dbReference type="EMBL" id="MBV7268096.1"/>
    </source>
</evidence>
<proteinExistence type="predicted"/>
<dbReference type="EMBL" id="JAGSPD010000002">
    <property type="protein sequence ID" value="MBV7268096.1"/>
    <property type="molecule type" value="Genomic_DNA"/>
</dbReference>
<evidence type="ECO:0000256" key="3">
    <source>
        <dbReference type="ARBA" id="ARBA00023284"/>
    </source>
</evidence>
<gene>
    <name evidence="5" type="ORF">KCG49_02680</name>
</gene>
<comment type="caution">
    <text evidence="5">The sequence shown here is derived from an EMBL/GenBank/DDBJ whole genome shotgun (WGS) entry which is preliminary data.</text>
</comment>
<keyword evidence="2" id="KW-1015">Disulfide bond</keyword>
<reference evidence="5" key="1">
    <citation type="submission" date="2021-04" db="EMBL/GenBank/DDBJ databases">
        <authorList>
            <person name="Pira H."/>
            <person name="Risdian C."/>
            <person name="Wink J."/>
        </authorList>
    </citation>
    <scope>NUCLEOTIDE SEQUENCE</scope>
    <source>
        <strain evidence="5">WHY3</strain>
    </source>
</reference>
<organism evidence="5 6">
    <name type="scientific">Winogradskyella luteola</name>
    <dbReference type="NCBI Taxonomy" id="2828330"/>
    <lineage>
        <taxon>Bacteria</taxon>
        <taxon>Pseudomonadati</taxon>
        <taxon>Bacteroidota</taxon>
        <taxon>Flavobacteriia</taxon>
        <taxon>Flavobacteriales</taxon>
        <taxon>Flavobacteriaceae</taxon>
        <taxon>Winogradskyella</taxon>
    </lineage>
</organism>
<dbReference type="AlphaFoldDB" id="A0A9X1F658"/>
<dbReference type="CDD" id="cd02966">
    <property type="entry name" value="TlpA_like_family"/>
    <property type="match status" value="1"/>
</dbReference>
<dbReference type="Proteomes" id="UP001138894">
    <property type="component" value="Unassembled WGS sequence"/>
</dbReference>
<keyword evidence="6" id="KW-1185">Reference proteome</keyword>
<dbReference type="PANTHER" id="PTHR42852">
    <property type="entry name" value="THIOL:DISULFIDE INTERCHANGE PROTEIN DSBE"/>
    <property type="match status" value="1"/>
</dbReference>
<dbReference type="InterPro" id="IPR050553">
    <property type="entry name" value="Thioredoxin_ResA/DsbE_sf"/>
</dbReference>
<keyword evidence="1" id="KW-0201">Cytochrome c-type biogenesis</keyword>
<protein>
    <submittedName>
        <fullName evidence="5">TlpA family protein disulfide reductase</fullName>
    </submittedName>
</protein>
<name>A0A9X1F658_9FLAO</name>
<dbReference type="GO" id="GO:0017004">
    <property type="term" value="P:cytochrome complex assembly"/>
    <property type="evidence" value="ECO:0007669"/>
    <property type="project" value="UniProtKB-KW"/>
</dbReference>
<keyword evidence="3" id="KW-0676">Redox-active center</keyword>
<dbReference type="InterPro" id="IPR013740">
    <property type="entry name" value="Redoxin"/>
</dbReference>
<dbReference type="RefSeq" id="WP_218544644.1">
    <property type="nucleotide sequence ID" value="NZ_JAGSPD010000002.1"/>
</dbReference>
<accession>A0A9X1F658</accession>
<dbReference type="PANTHER" id="PTHR42852:SF6">
    <property type="entry name" value="THIOL:DISULFIDE INTERCHANGE PROTEIN DSBE"/>
    <property type="match status" value="1"/>
</dbReference>
<evidence type="ECO:0000313" key="6">
    <source>
        <dbReference type="Proteomes" id="UP001138894"/>
    </source>
</evidence>
<evidence type="ECO:0000256" key="2">
    <source>
        <dbReference type="ARBA" id="ARBA00023157"/>
    </source>
</evidence>
<evidence type="ECO:0000259" key="4">
    <source>
        <dbReference type="PROSITE" id="PS51352"/>
    </source>
</evidence>
<dbReference type="GO" id="GO:0016491">
    <property type="term" value="F:oxidoreductase activity"/>
    <property type="evidence" value="ECO:0007669"/>
    <property type="project" value="InterPro"/>
</dbReference>
<dbReference type="Pfam" id="PF08534">
    <property type="entry name" value="Redoxin"/>
    <property type="match status" value="1"/>
</dbReference>
<dbReference type="PROSITE" id="PS51352">
    <property type="entry name" value="THIOREDOXIN_2"/>
    <property type="match status" value="1"/>
</dbReference>
<feature type="domain" description="Thioredoxin" evidence="4">
    <location>
        <begin position="306"/>
        <end position="450"/>
    </location>
</feature>
<dbReference type="InterPro" id="IPR013766">
    <property type="entry name" value="Thioredoxin_domain"/>
</dbReference>
<evidence type="ECO:0000256" key="1">
    <source>
        <dbReference type="ARBA" id="ARBA00022748"/>
    </source>
</evidence>